<dbReference type="NCBIfam" id="TIGR01379">
    <property type="entry name" value="thiL"/>
    <property type="match status" value="1"/>
</dbReference>
<dbReference type="PANTHER" id="PTHR30270:SF0">
    <property type="entry name" value="THIAMINE-MONOPHOSPHATE KINASE"/>
    <property type="match status" value="1"/>
</dbReference>
<dbReference type="GO" id="GO:0016301">
    <property type="term" value="F:kinase activity"/>
    <property type="evidence" value="ECO:0007669"/>
    <property type="project" value="UniProtKB-KW"/>
</dbReference>
<dbReference type="EMBL" id="CAXAMM010008266">
    <property type="protein sequence ID" value="CAK9016893.1"/>
    <property type="molecule type" value="Genomic_DNA"/>
</dbReference>
<dbReference type="Gene3D" id="3.30.1330.10">
    <property type="entry name" value="PurM-like, N-terminal domain"/>
    <property type="match status" value="1"/>
</dbReference>
<protein>
    <submittedName>
        <fullName evidence="3">Thiamine-monophosphate kinase (TMP kinase) (Thiamine-phosphate kinase)</fullName>
    </submittedName>
</protein>
<dbReference type="InterPro" id="IPR006073">
    <property type="entry name" value="GTP-bd"/>
</dbReference>
<dbReference type="Proteomes" id="UP001642464">
    <property type="component" value="Unassembled WGS sequence"/>
</dbReference>
<dbReference type="Gene3D" id="3.40.50.300">
    <property type="entry name" value="P-loop containing nucleotide triphosphate hydrolases"/>
    <property type="match status" value="1"/>
</dbReference>
<dbReference type="SUPFAM" id="SSF55326">
    <property type="entry name" value="PurM N-terminal domain-like"/>
    <property type="match status" value="1"/>
</dbReference>
<proteinExistence type="inferred from homology"/>
<evidence type="ECO:0000259" key="1">
    <source>
        <dbReference type="Pfam" id="PF00586"/>
    </source>
</evidence>
<dbReference type="Pfam" id="PF00586">
    <property type="entry name" value="AIRS"/>
    <property type="match status" value="1"/>
</dbReference>
<dbReference type="InterPro" id="IPR027417">
    <property type="entry name" value="P-loop_NTPase"/>
</dbReference>
<dbReference type="PANTHER" id="PTHR30270">
    <property type="entry name" value="THIAMINE-MONOPHOSPHATE KINASE"/>
    <property type="match status" value="1"/>
</dbReference>
<accession>A0ABP0JRX6</accession>
<dbReference type="Gene3D" id="3.90.650.10">
    <property type="entry name" value="PurM-like C-terminal domain"/>
    <property type="match status" value="1"/>
</dbReference>
<dbReference type="InterPro" id="IPR005225">
    <property type="entry name" value="Small_GTP-bd"/>
</dbReference>
<feature type="domain" description="PurM-like N-terminal" evidence="1">
    <location>
        <begin position="341"/>
        <end position="452"/>
    </location>
</feature>
<gene>
    <name evidence="3" type="ORF">SCF082_LOCUS13397</name>
</gene>
<keyword evidence="3" id="KW-0418">Kinase</keyword>
<dbReference type="InterPro" id="IPR016188">
    <property type="entry name" value="PurM-like_N"/>
</dbReference>
<comment type="caution">
    <text evidence="3">The sequence shown here is derived from an EMBL/GenBank/DDBJ whole genome shotgun (WGS) entry which is preliminary data.</text>
</comment>
<sequence length="588" mass="63519">MFRGSPPAWNALPLTLVNGRRPSEQRPGQLCFGYWGTDIREEIVFCRTNSDRAEVHCHGGEAAVRRILADCQSEGAEVVSWRDLAGPTLAAECWEKVIEATTERTAHWLVAQASVFPQAVRRLPTLSPQKRSDAIREMINWAPFGLHLTTPWRVVLCGQPNVGKSSLMNALLGYGRAIVFDQPGTTRDVVESETAIAGWPFLCSDTAGLRESDDELESAGIDRALASAAKADLCLLVIDAGTPASQVDKALEERLDAPLVVLNKIDRPIHPDHQNLPSSVRVSALTREGIETLQNEIVRRLVPRTPPDGRSSAMTAPDEFSFIEKLRRRANVLPAVHLGIGDDAAWLASSPHGQLVAVDMLAEGRHFTFPEATPELVGRKALAVNLSDLAAMGGRPTSAFVSLMLPADRGSAFADRVMTGLLELAAEFQVTVAGGDTNSWAGPLVISVTVCGEPLDSRPILRRGACADDWLMVSGPLGGSFPSGRHLTFEPRVELAAYLVEHVQVHAMIDLSDGLGSDLRHLLDASEVGAILKADSIPIHEDVDRSLPPSKRLQHALGDGEDFELLFAVDPGEGQKLLDSAPADLTRI</sequence>
<keyword evidence="4" id="KW-1185">Reference proteome</keyword>
<dbReference type="CDD" id="cd04164">
    <property type="entry name" value="trmE"/>
    <property type="match status" value="1"/>
</dbReference>
<dbReference type="Pfam" id="PF01926">
    <property type="entry name" value="MMR_HSR1"/>
    <property type="match status" value="1"/>
</dbReference>
<dbReference type="InterPro" id="IPR006283">
    <property type="entry name" value="ThiL-like"/>
</dbReference>
<dbReference type="CDD" id="cd02194">
    <property type="entry name" value="ThiL"/>
    <property type="match status" value="1"/>
</dbReference>
<evidence type="ECO:0000259" key="2">
    <source>
        <dbReference type="Pfam" id="PF01926"/>
    </source>
</evidence>
<organism evidence="3 4">
    <name type="scientific">Durusdinium trenchii</name>
    <dbReference type="NCBI Taxonomy" id="1381693"/>
    <lineage>
        <taxon>Eukaryota</taxon>
        <taxon>Sar</taxon>
        <taxon>Alveolata</taxon>
        <taxon>Dinophyceae</taxon>
        <taxon>Suessiales</taxon>
        <taxon>Symbiodiniaceae</taxon>
        <taxon>Durusdinium</taxon>
    </lineage>
</organism>
<dbReference type="InterPro" id="IPR036676">
    <property type="entry name" value="PurM-like_C_sf"/>
</dbReference>
<keyword evidence="3" id="KW-0808">Transferase</keyword>
<evidence type="ECO:0000313" key="3">
    <source>
        <dbReference type="EMBL" id="CAK9016893.1"/>
    </source>
</evidence>
<dbReference type="HAMAP" id="MF_02128">
    <property type="entry name" value="TMP_kinase"/>
    <property type="match status" value="1"/>
</dbReference>
<feature type="domain" description="G" evidence="2">
    <location>
        <begin position="153"/>
        <end position="264"/>
    </location>
</feature>
<reference evidence="3 4" key="1">
    <citation type="submission" date="2024-02" db="EMBL/GenBank/DDBJ databases">
        <authorList>
            <person name="Chen Y."/>
            <person name="Shah S."/>
            <person name="Dougan E. K."/>
            <person name="Thang M."/>
            <person name="Chan C."/>
        </authorList>
    </citation>
    <scope>NUCLEOTIDE SEQUENCE [LARGE SCALE GENOMIC DNA]</scope>
</reference>
<dbReference type="SUPFAM" id="SSF56042">
    <property type="entry name" value="PurM C-terminal domain-like"/>
    <property type="match status" value="1"/>
</dbReference>
<dbReference type="SUPFAM" id="SSF52540">
    <property type="entry name" value="P-loop containing nucleoside triphosphate hydrolases"/>
    <property type="match status" value="1"/>
</dbReference>
<feature type="non-terminal residue" evidence="3">
    <location>
        <position position="588"/>
    </location>
</feature>
<name>A0ABP0JRX6_9DINO</name>
<dbReference type="InterPro" id="IPR036921">
    <property type="entry name" value="PurM-like_N_sf"/>
</dbReference>
<dbReference type="NCBIfam" id="TIGR00231">
    <property type="entry name" value="small_GTP"/>
    <property type="match status" value="1"/>
</dbReference>
<evidence type="ECO:0000313" key="4">
    <source>
        <dbReference type="Proteomes" id="UP001642464"/>
    </source>
</evidence>
<dbReference type="InterPro" id="IPR031168">
    <property type="entry name" value="G_TrmE"/>
</dbReference>